<name>A0A5N6TX12_ASPAV</name>
<dbReference type="InterPro" id="IPR036736">
    <property type="entry name" value="ACP-like_sf"/>
</dbReference>
<evidence type="ECO:0000256" key="1">
    <source>
        <dbReference type="ARBA" id="ARBA00022450"/>
    </source>
</evidence>
<keyword evidence="1" id="KW-0596">Phosphopantetheine</keyword>
<dbReference type="EMBL" id="ML742082">
    <property type="protein sequence ID" value="KAE8150923.1"/>
    <property type="molecule type" value="Genomic_DNA"/>
</dbReference>
<proteinExistence type="predicted"/>
<dbReference type="Pfam" id="PF23562">
    <property type="entry name" value="AMP-binding_C_3"/>
    <property type="match status" value="1"/>
</dbReference>
<dbReference type="PROSITE" id="PS00012">
    <property type="entry name" value="PHOSPHOPANTETHEINE"/>
    <property type="match status" value="1"/>
</dbReference>
<evidence type="ECO:0000256" key="2">
    <source>
        <dbReference type="ARBA" id="ARBA00022553"/>
    </source>
</evidence>
<dbReference type="InterPro" id="IPR013120">
    <property type="entry name" value="FAR_NAD-bd"/>
</dbReference>
<dbReference type="InterPro" id="IPR036291">
    <property type="entry name" value="NAD(P)-bd_dom_sf"/>
</dbReference>
<dbReference type="Proteomes" id="UP000325780">
    <property type="component" value="Unassembled WGS sequence"/>
</dbReference>
<keyword evidence="2" id="KW-0597">Phosphoprotein</keyword>
<sequence>MACVGNRLLPEVVRRNAQIDPEGIFAHILEDNQCPTQWTSITKRQLAVAVDAAAWWITNTLTGKADSKVVAYMGASDIRYVICTIALSKAGYKAFLPSPRNSSEANSRLFESVGCVCLLWGGDASMPVLEQGIPGLRVWEFPLLEDLVRSSTPVYPYRKSFDNVEGETFVIMHTSGTTGYPKPVALSHGWFSVQDRAQPADAPDDVVYGWWNAIKEGDKMFTLAPFFHALGFALAVEAVFHGKELVFYSSTPDVNSVVDALLVTCPRVAIFPPAVLESLSQSMNGLDALSAIEYVFYGGGPLSTAAGDSISQRTQLIPALGSTEVGHIPTFKPKVSWNWKYFEWPKYYNVCMRPHDEKNYELVIRRTVRSREIHAVFHLFPDLREWGTKDLFSKHPTEEGLWRFEGRVDDVIVMANGEKVTPVEMESTIERHPLVHKALISGQGMSQCVLLVEPKREQWHRNDQPGSFIDDIWPHVISANELAPSHAFIEKHKIGIASRDKPFRVATKGVLQRGNVCHDYAAEIAALGESANQEKTDTLANYVQKGDLISYVREVVASIAPKLELSDETEFFAAGIDSLQVVRMAGRISRDLKAILTDSHGMQISPQIIYGYSTMKSLAAYLSTVVIGKTNTGDLCHSSGDMKYMMDRMVDKYTKSIPALHRDYDLHGEGNTILLTGSTGSFGSYLLDVFLRNPSIRKVYCLNSSPDALHKQMLSFEERDLNVEALSRARVEFLATTLEDEQLGLSRDKYEEISDAIDAIVHNAWKVDFNLPVQSFTNHIEGTRNLASLSLYSRKKAHMYFVSSVAAISGLEPLQNKVPETPLLGKPGPSGQGYAQSKHVAEQICLSASLRSGMPCTILRIGQIAGPMTKSCGRWNRNEWLPSLIITSKSMGMIPESLDMPVDWIPIDILAQVVSDIVHSETNNDSRGPATLVHLKNPHLTDWCNLLPIIQKRTGAKPVSLERWIDELQETDAVDIENRPALKLLSFYKQLVDHATEYSTPLEIHNASKVSPAFCNLRPVDANMMGAWLSQWGL</sequence>
<dbReference type="PROSITE" id="PS50075">
    <property type="entry name" value="CARRIER"/>
    <property type="match status" value="1"/>
</dbReference>
<dbReference type="SUPFAM" id="SSF51735">
    <property type="entry name" value="NAD(P)-binding Rossmann-fold domains"/>
    <property type="match status" value="1"/>
</dbReference>
<dbReference type="OrthoDB" id="429813at2759"/>
<dbReference type="PANTHER" id="PTHR43439:SF2">
    <property type="entry name" value="ENZYME, PUTATIVE (JCVI)-RELATED"/>
    <property type="match status" value="1"/>
</dbReference>
<dbReference type="SMART" id="SM00823">
    <property type="entry name" value="PKS_PP"/>
    <property type="match status" value="1"/>
</dbReference>
<reference evidence="4 5" key="1">
    <citation type="submission" date="2019-04" db="EMBL/GenBank/DDBJ databases">
        <title>Friends and foes A comparative genomics study of 23 Aspergillus species from section Flavi.</title>
        <authorList>
            <consortium name="DOE Joint Genome Institute"/>
            <person name="Kjaerbolling I."/>
            <person name="Vesth T."/>
            <person name="Frisvad J.C."/>
            <person name="Nybo J.L."/>
            <person name="Theobald S."/>
            <person name="Kildgaard S."/>
            <person name="Isbrandt T."/>
            <person name="Kuo A."/>
            <person name="Sato A."/>
            <person name="Lyhne E.K."/>
            <person name="Kogle M.E."/>
            <person name="Wiebenga A."/>
            <person name="Kun R.S."/>
            <person name="Lubbers R.J."/>
            <person name="Makela M.R."/>
            <person name="Barry K."/>
            <person name="Chovatia M."/>
            <person name="Clum A."/>
            <person name="Daum C."/>
            <person name="Haridas S."/>
            <person name="He G."/>
            <person name="LaButti K."/>
            <person name="Lipzen A."/>
            <person name="Mondo S."/>
            <person name="Riley R."/>
            <person name="Salamov A."/>
            <person name="Simmons B.A."/>
            <person name="Magnuson J.K."/>
            <person name="Henrissat B."/>
            <person name="Mortensen U.H."/>
            <person name="Larsen T.O."/>
            <person name="Devries R.P."/>
            <person name="Grigoriev I.V."/>
            <person name="Machida M."/>
            <person name="Baker S.E."/>
            <person name="Andersen M.R."/>
        </authorList>
    </citation>
    <scope>NUCLEOTIDE SEQUENCE [LARGE SCALE GENOMIC DNA]</scope>
    <source>
        <strain evidence="4 5">IBT 18842</strain>
    </source>
</reference>
<dbReference type="Pfam" id="PF00550">
    <property type="entry name" value="PP-binding"/>
    <property type="match status" value="1"/>
</dbReference>
<evidence type="ECO:0000313" key="4">
    <source>
        <dbReference type="EMBL" id="KAE8150923.1"/>
    </source>
</evidence>
<protein>
    <recommendedName>
        <fullName evidence="3">Carrier domain-containing protein</fullName>
    </recommendedName>
</protein>
<dbReference type="SUPFAM" id="SSF47336">
    <property type="entry name" value="ACP-like"/>
    <property type="match status" value="1"/>
</dbReference>
<dbReference type="InterPro" id="IPR006162">
    <property type="entry name" value="Ppantetheine_attach_site"/>
</dbReference>
<dbReference type="Gene3D" id="3.40.50.720">
    <property type="entry name" value="NAD(P)-binding Rossmann-like Domain"/>
    <property type="match status" value="1"/>
</dbReference>
<accession>A0A5N6TX12</accession>
<dbReference type="InterPro" id="IPR020845">
    <property type="entry name" value="AMP-binding_CS"/>
</dbReference>
<dbReference type="PANTHER" id="PTHR43439">
    <property type="entry name" value="PHENYLACETATE-COENZYME A LIGASE"/>
    <property type="match status" value="1"/>
</dbReference>
<dbReference type="PROSITE" id="PS00455">
    <property type="entry name" value="AMP_BINDING"/>
    <property type="match status" value="1"/>
</dbReference>
<dbReference type="InterPro" id="IPR000873">
    <property type="entry name" value="AMP-dep_synth/lig_dom"/>
</dbReference>
<dbReference type="Gene3D" id="1.10.1200.10">
    <property type="entry name" value="ACP-like"/>
    <property type="match status" value="1"/>
</dbReference>
<gene>
    <name evidence="4" type="ORF">BDV25DRAFT_139358</name>
</gene>
<dbReference type="Pfam" id="PF00501">
    <property type="entry name" value="AMP-binding"/>
    <property type="match status" value="1"/>
</dbReference>
<dbReference type="SUPFAM" id="SSF56801">
    <property type="entry name" value="Acetyl-CoA synthetase-like"/>
    <property type="match status" value="1"/>
</dbReference>
<evidence type="ECO:0000259" key="3">
    <source>
        <dbReference type="PROSITE" id="PS50075"/>
    </source>
</evidence>
<feature type="domain" description="Carrier" evidence="3">
    <location>
        <begin position="543"/>
        <end position="626"/>
    </location>
</feature>
<dbReference type="Pfam" id="PF07993">
    <property type="entry name" value="NAD_binding_4"/>
    <property type="match status" value="1"/>
</dbReference>
<dbReference type="InterPro" id="IPR051414">
    <property type="entry name" value="Adenylate-forming_Reductase"/>
</dbReference>
<evidence type="ECO:0000313" key="5">
    <source>
        <dbReference type="Proteomes" id="UP000325780"/>
    </source>
</evidence>
<dbReference type="InterPro" id="IPR042099">
    <property type="entry name" value="ANL_N_sf"/>
</dbReference>
<organism evidence="4 5">
    <name type="scientific">Aspergillus avenaceus</name>
    <dbReference type="NCBI Taxonomy" id="36643"/>
    <lineage>
        <taxon>Eukaryota</taxon>
        <taxon>Fungi</taxon>
        <taxon>Dikarya</taxon>
        <taxon>Ascomycota</taxon>
        <taxon>Pezizomycotina</taxon>
        <taxon>Eurotiomycetes</taxon>
        <taxon>Eurotiomycetidae</taxon>
        <taxon>Eurotiales</taxon>
        <taxon>Aspergillaceae</taxon>
        <taxon>Aspergillus</taxon>
        <taxon>Aspergillus subgen. Circumdati</taxon>
    </lineage>
</organism>
<dbReference type="AlphaFoldDB" id="A0A5N6TX12"/>
<dbReference type="InterPro" id="IPR009081">
    <property type="entry name" value="PP-bd_ACP"/>
</dbReference>
<dbReference type="GO" id="GO:0031177">
    <property type="term" value="F:phosphopantetheine binding"/>
    <property type="evidence" value="ECO:0007669"/>
    <property type="project" value="InterPro"/>
</dbReference>
<dbReference type="Gene3D" id="3.40.50.12780">
    <property type="entry name" value="N-terminal domain of ligase-like"/>
    <property type="match status" value="1"/>
</dbReference>
<keyword evidence="5" id="KW-1185">Reference proteome</keyword>
<dbReference type="InterPro" id="IPR020806">
    <property type="entry name" value="PKS_PP-bd"/>
</dbReference>